<keyword evidence="11" id="KW-1185">Reference proteome</keyword>
<dbReference type="SUPFAM" id="SSF54001">
    <property type="entry name" value="Cysteine proteinases"/>
    <property type="match status" value="1"/>
</dbReference>
<dbReference type="GO" id="GO:0004843">
    <property type="term" value="F:cysteine-type deubiquitinase activity"/>
    <property type="evidence" value="ECO:0007669"/>
    <property type="project" value="UniProtKB-UniRule"/>
</dbReference>
<dbReference type="InterPro" id="IPR038765">
    <property type="entry name" value="Papain-like_cys_pep_sf"/>
</dbReference>
<organism evidence="10 11">
    <name type="scientific">Athelia psychrophila</name>
    <dbReference type="NCBI Taxonomy" id="1759441"/>
    <lineage>
        <taxon>Eukaryota</taxon>
        <taxon>Fungi</taxon>
        <taxon>Dikarya</taxon>
        <taxon>Basidiomycota</taxon>
        <taxon>Agaricomycotina</taxon>
        <taxon>Agaricomycetes</taxon>
        <taxon>Agaricomycetidae</taxon>
        <taxon>Atheliales</taxon>
        <taxon>Atheliaceae</taxon>
        <taxon>Athelia</taxon>
    </lineage>
</organism>
<sequence>MDRWIPIESNPEVFNSWVNAAGLVKSEAQFSDIYGLDSELLAMVPQPVHAVILLFPLTKEMEEKRRGEEAKFASDTPPPVDPGVIYIKQTIGNACGTMGMLHAVLNSGVPLVPDSALAKFHSECKGKTPEERATLLETTPLFANIHASAAASGQTAVPDNLDTELHFTSFVQRPGLNSMRLIELDGDMPAGPVDRGECTDLLEGVAKFVKDYYVSQSSSVEFSMMALGRP</sequence>
<evidence type="ECO:0000313" key="11">
    <source>
        <dbReference type="Proteomes" id="UP000076532"/>
    </source>
</evidence>
<dbReference type="GO" id="GO:0016579">
    <property type="term" value="P:protein deubiquitination"/>
    <property type="evidence" value="ECO:0007669"/>
    <property type="project" value="TreeGrafter"/>
</dbReference>
<feature type="domain" description="UCH catalytic" evidence="9">
    <location>
        <begin position="3"/>
        <end position="229"/>
    </location>
</feature>
<protein>
    <recommendedName>
        <fullName evidence="8">Ubiquitin carboxyl-terminal hydrolase</fullName>
        <ecNumber evidence="8">3.4.19.12</ecNumber>
    </recommendedName>
</protein>
<feature type="site" description="Transition state stabilizer" evidence="7">
    <location>
        <position position="89"/>
    </location>
</feature>
<dbReference type="EMBL" id="KV417622">
    <property type="protein sequence ID" value="KZP14110.1"/>
    <property type="molecule type" value="Genomic_DNA"/>
</dbReference>
<evidence type="ECO:0000256" key="7">
    <source>
        <dbReference type="PROSITE-ProRule" id="PRU01393"/>
    </source>
</evidence>
<name>A0A166CXV1_9AGAM</name>
<dbReference type="AlphaFoldDB" id="A0A166CXV1"/>
<evidence type="ECO:0000256" key="2">
    <source>
        <dbReference type="ARBA" id="ARBA00009326"/>
    </source>
</evidence>
<dbReference type="PANTHER" id="PTHR10589">
    <property type="entry name" value="UBIQUITIN CARBOXYL-TERMINAL HYDROLASE"/>
    <property type="match status" value="1"/>
</dbReference>
<dbReference type="EC" id="3.4.19.12" evidence="8"/>
<dbReference type="InterPro" id="IPR001578">
    <property type="entry name" value="Peptidase_C12_UCH"/>
</dbReference>
<feature type="site" description="Important for enzyme activity" evidence="7">
    <location>
        <position position="185"/>
    </location>
</feature>
<keyword evidence="6 7" id="KW-0788">Thiol protease</keyword>
<dbReference type="Gene3D" id="3.40.532.10">
    <property type="entry name" value="Peptidase C12, ubiquitin carboxyl-terminal hydrolase"/>
    <property type="match status" value="1"/>
</dbReference>
<evidence type="ECO:0000313" key="10">
    <source>
        <dbReference type="EMBL" id="KZP14110.1"/>
    </source>
</evidence>
<dbReference type="InterPro" id="IPR036959">
    <property type="entry name" value="Peptidase_C12_UCH_sf"/>
</dbReference>
<evidence type="ECO:0000256" key="4">
    <source>
        <dbReference type="ARBA" id="ARBA00022786"/>
    </source>
</evidence>
<dbReference type="Proteomes" id="UP000076532">
    <property type="component" value="Unassembled WGS sequence"/>
</dbReference>
<accession>A0A166CXV1</accession>
<feature type="active site" description="Proton donor" evidence="7">
    <location>
        <position position="166"/>
    </location>
</feature>
<dbReference type="STRING" id="436010.A0A166CXV1"/>
<comment type="catalytic activity">
    <reaction evidence="1 7 8">
        <text>Thiol-dependent hydrolysis of ester, thioester, amide, peptide and isopeptide bonds formed by the C-terminal Gly of ubiquitin (a 76-residue protein attached to proteins as an intracellular targeting signal).</text>
        <dbReference type="EC" id="3.4.19.12"/>
    </reaction>
</comment>
<comment type="similarity">
    <text evidence="2 7 8">Belongs to the peptidase C12 family.</text>
</comment>
<keyword evidence="4 7" id="KW-0833">Ubl conjugation pathway</keyword>
<evidence type="ECO:0000256" key="1">
    <source>
        <dbReference type="ARBA" id="ARBA00000707"/>
    </source>
</evidence>
<evidence type="ECO:0000256" key="8">
    <source>
        <dbReference type="RuleBase" id="RU361215"/>
    </source>
</evidence>
<gene>
    <name evidence="10" type="ORF">FIBSPDRAFT_834340</name>
</gene>
<dbReference type="GO" id="GO:0006511">
    <property type="term" value="P:ubiquitin-dependent protein catabolic process"/>
    <property type="evidence" value="ECO:0007669"/>
    <property type="project" value="UniProtKB-UniRule"/>
</dbReference>
<dbReference type="FunFam" id="3.40.532.10:FF:000006">
    <property type="entry name" value="Ubiquitin carboxyl-terminal hydrolase"/>
    <property type="match status" value="1"/>
</dbReference>
<reference evidence="10 11" key="1">
    <citation type="journal article" date="2016" name="Mol. Biol. Evol.">
        <title>Comparative Genomics of Early-Diverging Mushroom-Forming Fungi Provides Insights into the Origins of Lignocellulose Decay Capabilities.</title>
        <authorList>
            <person name="Nagy L.G."/>
            <person name="Riley R."/>
            <person name="Tritt A."/>
            <person name="Adam C."/>
            <person name="Daum C."/>
            <person name="Floudas D."/>
            <person name="Sun H."/>
            <person name="Yadav J.S."/>
            <person name="Pangilinan J."/>
            <person name="Larsson K.H."/>
            <person name="Matsuura K."/>
            <person name="Barry K."/>
            <person name="Labutti K."/>
            <person name="Kuo R."/>
            <person name="Ohm R.A."/>
            <person name="Bhattacharya S.S."/>
            <person name="Shirouzu T."/>
            <person name="Yoshinaga Y."/>
            <person name="Martin F.M."/>
            <person name="Grigoriev I.V."/>
            <person name="Hibbett D.S."/>
        </authorList>
    </citation>
    <scope>NUCLEOTIDE SEQUENCE [LARGE SCALE GENOMIC DNA]</scope>
    <source>
        <strain evidence="10 11">CBS 109695</strain>
    </source>
</reference>
<dbReference type="OrthoDB" id="427186at2759"/>
<keyword evidence="5 7" id="KW-0378">Hydrolase</keyword>
<dbReference type="PRINTS" id="PR00707">
    <property type="entry name" value="UBCTHYDRLASE"/>
</dbReference>
<dbReference type="GO" id="GO:0005737">
    <property type="term" value="C:cytoplasm"/>
    <property type="evidence" value="ECO:0007669"/>
    <property type="project" value="TreeGrafter"/>
</dbReference>
<evidence type="ECO:0000259" key="9">
    <source>
        <dbReference type="PROSITE" id="PS52048"/>
    </source>
</evidence>
<evidence type="ECO:0000256" key="6">
    <source>
        <dbReference type="ARBA" id="ARBA00022807"/>
    </source>
</evidence>
<proteinExistence type="inferred from homology"/>
<dbReference type="Pfam" id="PF01088">
    <property type="entry name" value="Peptidase_C12"/>
    <property type="match status" value="1"/>
</dbReference>
<dbReference type="PANTHER" id="PTHR10589:SF17">
    <property type="entry name" value="UBIQUITIN CARBOXYL-TERMINAL HYDROLASE"/>
    <property type="match status" value="1"/>
</dbReference>
<keyword evidence="3 7" id="KW-0645">Protease</keyword>
<dbReference type="CDD" id="cd09616">
    <property type="entry name" value="Peptidase_C12_UCH_L1_L3"/>
    <property type="match status" value="1"/>
</dbReference>
<feature type="active site" description="Nucleophile" evidence="7">
    <location>
        <position position="95"/>
    </location>
</feature>
<evidence type="ECO:0000256" key="3">
    <source>
        <dbReference type="ARBA" id="ARBA00022670"/>
    </source>
</evidence>
<dbReference type="PROSITE" id="PS52048">
    <property type="entry name" value="UCH_DOMAIN"/>
    <property type="match status" value="1"/>
</dbReference>
<evidence type="ECO:0000256" key="5">
    <source>
        <dbReference type="ARBA" id="ARBA00022801"/>
    </source>
</evidence>